<dbReference type="GO" id="GO:0047372">
    <property type="term" value="F:monoacylglycerol lipase activity"/>
    <property type="evidence" value="ECO:0007669"/>
    <property type="project" value="TreeGrafter"/>
</dbReference>
<keyword evidence="1 3" id="KW-0378">Hydrolase</keyword>
<dbReference type="InterPro" id="IPR050266">
    <property type="entry name" value="AB_hydrolase_sf"/>
</dbReference>
<proteinExistence type="predicted"/>
<dbReference type="SUPFAM" id="SSF53474">
    <property type="entry name" value="alpha/beta-Hydrolases"/>
    <property type="match status" value="1"/>
</dbReference>
<feature type="domain" description="AB hydrolase-1" evidence="2">
    <location>
        <begin position="19"/>
        <end position="131"/>
    </location>
</feature>
<dbReference type="InterPro" id="IPR029058">
    <property type="entry name" value="AB_hydrolase_fold"/>
</dbReference>
<sequence length="268" mass="30503">MNYYIHPSKNRAAKEFMVMSSGLGGHANFWNPQIETFSQYFHILTYDQEGCHASAEYLIDQYSMTNMAKQVLNILDQENIEKFHFVGHALGGHIGAELATLIHEDEVLKNKTKLLSLTSINAWDNLDPHTEKCFSARTALLEYVGAEAYIQAQALFLYPPAWISKNIKQIELAEQKQGLDFPPKHNVFARLNALKKFKIEQKHIEALKDVKVHLIANQDDFLVPYQKTLDLYQTLGHGTYSILENGGHASTVTEPEMMNQAVINFLIH</sequence>
<dbReference type="OrthoDB" id="9804723at2"/>
<dbReference type="NCBIfam" id="TIGR03611">
    <property type="entry name" value="RutD"/>
    <property type="match status" value="1"/>
</dbReference>
<dbReference type="KEGG" id="aei:AOY20_13230"/>
<dbReference type="Pfam" id="PF00561">
    <property type="entry name" value="Abhydrolase_1"/>
    <property type="match status" value="1"/>
</dbReference>
<dbReference type="EMBL" id="CP012808">
    <property type="protein sequence ID" value="ALH96424.1"/>
    <property type="molecule type" value="Genomic_DNA"/>
</dbReference>
<evidence type="ECO:0000313" key="3">
    <source>
        <dbReference type="EMBL" id="ALH96424.1"/>
    </source>
</evidence>
<evidence type="ECO:0000313" key="4">
    <source>
        <dbReference type="Proteomes" id="UP000064939"/>
    </source>
</evidence>
<dbReference type="RefSeq" id="WP_054582303.1">
    <property type="nucleotide sequence ID" value="NZ_CP012808.1"/>
</dbReference>
<dbReference type="PANTHER" id="PTHR43798:SF5">
    <property type="entry name" value="MONOACYLGLYCEROL LIPASE ABHD6"/>
    <property type="match status" value="1"/>
</dbReference>
<dbReference type="InterPro" id="IPR019913">
    <property type="entry name" value="Pyrimidine_utilisation_RutD"/>
</dbReference>
<dbReference type="Gene3D" id="3.40.50.1820">
    <property type="entry name" value="alpha/beta hydrolase"/>
    <property type="match status" value="1"/>
</dbReference>
<dbReference type="InterPro" id="IPR000073">
    <property type="entry name" value="AB_hydrolase_1"/>
</dbReference>
<dbReference type="GO" id="GO:0016020">
    <property type="term" value="C:membrane"/>
    <property type="evidence" value="ECO:0007669"/>
    <property type="project" value="TreeGrafter"/>
</dbReference>
<protein>
    <submittedName>
        <fullName evidence="3">Aminoacrylate hydrolase</fullName>
    </submittedName>
</protein>
<dbReference type="AlphaFoldDB" id="A0A0N9WG12"/>
<reference evidence="3 4" key="1">
    <citation type="journal article" date="2015" name="Int. J. Syst. Evol. Microbiol.">
        <title>Acinetobacter equi sp. nov. isolated from horse faeces.</title>
        <authorList>
            <person name="Poppel M.T."/>
            <person name="Skiebe E."/>
            <person name="Laue M."/>
            <person name="Bergmann H."/>
            <person name="Ebersberger I."/>
            <person name="Garn T."/>
            <person name="Fruth A."/>
            <person name="Baumgardt S."/>
            <person name="Busse H.J."/>
            <person name="Wilharm G."/>
        </authorList>
    </citation>
    <scope>NUCLEOTIDE SEQUENCE [LARGE SCALE GENOMIC DNA]</scope>
    <source>
        <strain evidence="3 4">114</strain>
    </source>
</reference>
<dbReference type="GO" id="GO:0016811">
    <property type="term" value="F:hydrolase activity, acting on carbon-nitrogen (but not peptide) bonds, in linear amides"/>
    <property type="evidence" value="ECO:0007669"/>
    <property type="project" value="InterPro"/>
</dbReference>
<gene>
    <name evidence="3" type="ORF">AOY20_13230</name>
</gene>
<dbReference type="PANTHER" id="PTHR43798">
    <property type="entry name" value="MONOACYLGLYCEROL LIPASE"/>
    <property type="match status" value="1"/>
</dbReference>
<organism evidence="3 4">
    <name type="scientific">Acinetobacter equi</name>
    <dbReference type="NCBI Taxonomy" id="1324350"/>
    <lineage>
        <taxon>Bacteria</taxon>
        <taxon>Pseudomonadati</taxon>
        <taxon>Pseudomonadota</taxon>
        <taxon>Gammaproteobacteria</taxon>
        <taxon>Moraxellales</taxon>
        <taxon>Moraxellaceae</taxon>
        <taxon>Acinetobacter</taxon>
    </lineage>
</organism>
<dbReference type="GO" id="GO:0046464">
    <property type="term" value="P:acylglycerol catabolic process"/>
    <property type="evidence" value="ECO:0007669"/>
    <property type="project" value="TreeGrafter"/>
</dbReference>
<name>A0A0N9WG12_9GAMM</name>
<keyword evidence="4" id="KW-1185">Reference proteome</keyword>
<dbReference type="STRING" id="1324350.AOY20_13230"/>
<accession>A0A0N9WG12</accession>
<evidence type="ECO:0000259" key="2">
    <source>
        <dbReference type="Pfam" id="PF00561"/>
    </source>
</evidence>
<dbReference type="Proteomes" id="UP000064939">
    <property type="component" value="Chromosome"/>
</dbReference>
<dbReference type="GO" id="GO:0006212">
    <property type="term" value="P:uracil catabolic process"/>
    <property type="evidence" value="ECO:0007669"/>
    <property type="project" value="InterPro"/>
</dbReference>
<evidence type="ECO:0000256" key="1">
    <source>
        <dbReference type="ARBA" id="ARBA00022801"/>
    </source>
</evidence>